<evidence type="ECO:0000256" key="6">
    <source>
        <dbReference type="ARBA" id="ARBA00023159"/>
    </source>
</evidence>
<dbReference type="Pfam" id="PF00847">
    <property type="entry name" value="AP2"/>
    <property type="match status" value="1"/>
</dbReference>
<dbReference type="FunFam" id="3.30.730.10:FF:000001">
    <property type="entry name" value="Ethylene-responsive transcription factor 2"/>
    <property type="match status" value="1"/>
</dbReference>
<dbReference type="Proteomes" id="UP001371456">
    <property type="component" value="Unassembled WGS sequence"/>
</dbReference>
<dbReference type="GO" id="GO:0005634">
    <property type="term" value="C:nucleus"/>
    <property type="evidence" value="ECO:0007669"/>
    <property type="project" value="UniProtKB-SubCell"/>
</dbReference>
<keyword evidence="5" id="KW-0238">DNA-binding</keyword>
<evidence type="ECO:0000256" key="2">
    <source>
        <dbReference type="ARBA" id="ARBA00022821"/>
    </source>
</evidence>
<evidence type="ECO:0000256" key="5">
    <source>
        <dbReference type="ARBA" id="ARBA00023125"/>
    </source>
</evidence>
<dbReference type="PRINTS" id="PR00367">
    <property type="entry name" value="ETHRSPELEMNT"/>
</dbReference>
<dbReference type="PANTHER" id="PTHR31241">
    <property type="entry name" value="DEHYDRATION-RESPONSIVE ELEMENT-BINDING PROTEIN 2C"/>
    <property type="match status" value="1"/>
</dbReference>
<keyword evidence="3" id="KW-0805">Transcription regulation</keyword>
<gene>
    <name evidence="12" type="ORF">RDI58_015050</name>
</gene>
<dbReference type="InterPro" id="IPR001471">
    <property type="entry name" value="AP2/ERF_dom"/>
</dbReference>
<evidence type="ECO:0000256" key="10">
    <source>
        <dbReference type="SAM" id="MobiDB-lite"/>
    </source>
</evidence>
<keyword evidence="7" id="KW-0804">Transcription</keyword>
<evidence type="ECO:0000256" key="9">
    <source>
        <dbReference type="ARBA" id="ARBA00024343"/>
    </source>
</evidence>
<keyword evidence="8" id="KW-0539">Nucleus</keyword>
<evidence type="ECO:0000256" key="1">
    <source>
        <dbReference type="ARBA" id="ARBA00004123"/>
    </source>
</evidence>
<accession>A0AAN8TG71</accession>
<dbReference type="SUPFAM" id="SSF54171">
    <property type="entry name" value="DNA-binding domain"/>
    <property type="match status" value="1"/>
</dbReference>
<evidence type="ECO:0000256" key="3">
    <source>
        <dbReference type="ARBA" id="ARBA00023015"/>
    </source>
</evidence>
<evidence type="ECO:0000256" key="4">
    <source>
        <dbReference type="ARBA" id="ARBA00023016"/>
    </source>
</evidence>
<keyword evidence="6" id="KW-0010">Activator</keyword>
<keyword evidence="13" id="KW-1185">Reference proteome</keyword>
<dbReference type="InterPro" id="IPR016177">
    <property type="entry name" value="DNA-bd_dom_sf"/>
</dbReference>
<evidence type="ECO:0000313" key="13">
    <source>
        <dbReference type="Proteomes" id="UP001371456"/>
    </source>
</evidence>
<sequence>MSRVDILEMSREGYKYSSNSFTNRFLKKREIWEMAIIDQAANMASLPLDYSRKRKSRSRRDRTKNVEETIAKWKEYNEKLDSVDDEGKPVRKVPAKGSKKGCMRGKGGPENSRCKYRGVRQRTWGKWVAEIREPKRGSRLWLGSFGTAIEAALAYDEAARAMYGPCARLNLPNYPSSKESSRDDYDSASFATSSASDCTVASAFGEVCPGEGARTAIHEAGTPLSLVKDEGKDETAGLPGEMEIVEAKEEPTSTDQDTLKSGWDCLDNLNLVEMFDVDELLAMLDSTPVPAAAPVSTKDFGSDGKQYAYDNNLESNSPCQLQNAVGDPQDMGQEAPMTVDYGFDFLKPSRQEDLNFNLDDLSFIDLDSELVV</sequence>
<feature type="compositionally biased region" description="Basic residues" evidence="10">
    <location>
        <begin position="90"/>
        <end position="103"/>
    </location>
</feature>
<comment type="caution">
    <text evidence="12">The sequence shown here is derived from an EMBL/GenBank/DDBJ whole genome shotgun (WGS) entry which is preliminary data.</text>
</comment>
<dbReference type="InterPro" id="IPR036955">
    <property type="entry name" value="AP2/ERF_dom_sf"/>
</dbReference>
<keyword evidence="2" id="KW-0611">Plant defense</keyword>
<name>A0AAN8TG71_SOLBU</name>
<comment type="similarity">
    <text evidence="9">Belongs to the AP2/ERF transcription factor family. ERF subfamily.</text>
</comment>
<evidence type="ECO:0000256" key="7">
    <source>
        <dbReference type="ARBA" id="ARBA00023163"/>
    </source>
</evidence>
<dbReference type="GO" id="GO:0000976">
    <property type="term" value="F:transcription cis-regulatory region binding"/>
    <property type="evidence" value="ECO:0007669"/>
    <property type="project" value="TreeGrafter"/>
</dbReference>
<evidence type="ECO:0000259" key="11">
    <source>
        <dbReference type="PROSITE" id="PS51032"/>
    </source>
</evidence>
<feature type="domain" description="AP2/ERF" evidence="11">
    <location>
        <begin position="115"/>
        <end position="172"/>
    </location>
</feature>
<evidence type="ECO:0000313" key="12">
    <source>
        <dbReference type="EMBL" id="KAK6786525.1"/>
    </source>
</evidence>
<dbReference type="SMART" id="SM00380">
    <property type="entry name" value="AP2"/>
    <property type="match status" value="1"/>
</dbReference>
<dbReference type="AlphaFoldDB" id="A0AAN8TG71"/>
<dbReference type="PROSITE" id="PS51032">
    <property type="entry name" value="AP2_ERF"/>
    <property type="match status" value="1"/>
</dbReference>
<feature type="region of interest" description="Disordered" evidence="10">
    <location>
        <begin position="84"/>
        <end position="114"/>
    </location>
</feature>
<protein>
    <recommendedName>
        <fullName evidence="11">AP2/ERF domain-containing protein</fullName>
    </recommendedName>
</protein>
<dbReference type="GO" id="GO:0006952">
    <property type="term" value="P:defense response"/>
    <property type="evidence" value="ECO:0007669"/>
    <property type="project" value="UniProtKB-KW"/>
</dbReference>
<dbReference type="CDD" id="cd00018">
    <property type="entry name" value="AP2"/>
    <property type="match status" value="1"/>
</dbReference>
<dbReference type="Gene3D" id="3.30.730.10">
    <property type="entry name" value="AP2/ERF domain"/>
    <property type="match status" value="1"/>
</dbReference>
<evidence type="ECO:0000256" key="8">
    <source>
        <dbReference type="ARBA" id="ARBA00023242"/>
    </source>
</evidence>
<proteinExistence type="inferred from homology"/>
<organism evidence="12 13">
    <name type="scientific">Solanum bulbocastanum</name>
    <name type="common">Wild potato</name>
    <dbReference type="NCBI Taxonomy" id="147425"/>
    <lineage>
        <taxon>Eukaryota</taxon>
        <taxon>Viridiplantae</taxon>
        <taxon>Streptophyta</taxon>
        <taxon>Embryophyta</taxon>
        <taxon>Tracheophyta</taxon>
        <taxon>Spermatophyta</taxon>
        <taxon>Magnoliopsida</taxon>
        <taxon>eudicotyledons</taxon>
        <taxon>Gunneridae</taxon>
        <taxon>Pentapetalae</taxon>
        <taxon>asterids</taxon>
        <taxon>lamiids</taxon>
        <taxon>Solanales</taxon>
        <taxon>Solanaceae</taxon>
        <taxon>Solanoideae</taxon>
        <taxon>Solaneae</taxon>
        <taxon>Solanum</taxon>
    </lineage>
</organism>
<dbReference type="PANTHER" id="PTHR31241:SF62">
    <property type="entry name" value="DEHYDRATION-RESPONSIVE ELEMENT-BINDING PROTEIN 2D"/>
    <property type="match status" value="1"/>
</dbReference>
<dbReference type="GO" id="GO:0003700">
    <property type="term" value="F:DNA-binding transcription factor activity"/>
    <property type="evidence" value="ECO:0007669"/>
    <property type="project" value="InterPro"/>
</dbReference>
<dbReference type="GO" id="GO:0045893">
    <property type="term" value="P:positive regulation of DNA-templated transcription"/>
    <property type="evidence" value="ECO:0007669"/>
    <property type="project" value="TreeGrafter"/>
</dbReference>
<comment type="subcellular location">
    <subcellularLocation>
        <location evidence="1">Nucleus</location>
    </subcellularLocation>
</comment>
<keyword evidence="4" id="KW-0346">Stress response</keyword>
<dbReference type="EMBL" id="JBANQN010000006">
    <property type="protein sequence ID" value="KAK6786525.1"/>
    <property type="molecule type" value="Genomic_DNA"/>
</dbReference>
<reference evidence="12 13" key="1">
    <citation type="submission" date="2024-02" db="EMBL/GenBank/DDBJ databases">
        <title>de novo genome assembly of Solanum bulbocastanum strain 11H21.</title>
        <authorList>
            <person name="Hosaka A.J."/>
        </authorList>
    </citation>
    <scope>NUCLEOTIDE SEQUENCE [LARGE SCALE GENOMIC DNA]</scope>
    <source>
        <tissue evidence="12">Young leaves</tissue>
    </source>
</reference>